<name>A0A0R3Q700_9BILA</name>
<evidence type="ECO:0000313" key="3">
    <source>
        <dbReference type="WBParaSite" id="BTMF_0000210401-mRNA-1"/>
    </source>
</evidence>
<dbReference type="AlphaFoldDB" id="A0A0R3Q700"/>
<proteinExistence type="predicted"/>
<protein>
    <submittedName>
        <fullName evidence="3">NADH-ubiquinone oxidoreductase chain 1</fullName>
    </submittedName>
</protein>
<evidence type="ECO:0000313" key="2">
    <source>
        <dbReference type="Proteomes" id="UP000280834"/>
    </source>
</evidence>
<dbReference type="EMBL" id="UZAG01001036">
    <property type="protein sequence ID" value="VDO10219.1"/>
    <property type="molecule type" value="Genomic_DNA"/>
</dbReference>
<evidence type="ECO:0000313" key="1">
    <source>
        <dbReference type="EMBL" id="VDO10219.1"/>
    </source>
</evidence>
<accession>A0A0R3Q700</accession>
<sequence>FSSSLNLTLSIILIATLSEKYSGRSVRTVLFIRQKWFWSKNPLIFLSLSLSVFAHSLYSLF</sequence>
<dbReference type="WBParaSite" id="BTMF_0000210401-mRNA-1">
    <property type="protein sequence ID" value="BTMF_0000210401-mRNA-1"/>
    <property type="gene ID" value="BTMF_0000210401"/>
</dbReference>
<keyword evidence="2" id="KW-1185">Reference proteome</keyword>
<dbReference type="Proteomes" id="UP000280834">
    <property type="component" value="Unassembled WGS sequence"/>
</dbReference>
<gene>
    <name evidence="1" type="ORF">BTMF_LOCUS1432</name>
</gene>
<reference evidence="3" key="1">
    <citation type="submission" date="2017-02" db="UniProtKB">
        <authorList>
            <consortium name="WormBaseParasite"/>
        </authorList>
    </citation>
    <scope>IDENTIFICATION</scope>
</reference>
<organism evidence="3">
    <name type="scientific">Brugia timori</name>
    <dbReference type="NCBI Taxonomy" id="42155"/>
    <lineage>
        <taxon>Eukaryota</taxon>
        <taxon>Metazoa</taxon>
        <taxon>Ecdysozoa</taxon>
        <taxon>Nematoda</taxon>
        <taxon>Chromadorea</taxon>
        <taxon>Rhabditida</taxon>
        <taxon>Spirurina</taxon>
        <taxon>Spiruromorpha</taxon>
        <taxon>Filarioidea</taxon>
        <taxon>Onchocercidae</taxon>
        <taxon>Brugia</taxon>
    </lineage>
</organism>
<reference evidence="1 2" key="2">
    <citation type="submission" date="2018-11" db="EMBL/GenBank/DDBJ databases">
        <authorList>
            <consortium name="Pathogen Informatics"/>
        </authorList>
    </citation>
    <scope>NUCLEOTIDE SEQUENCE [LARGE SCALE GENOMIC DNA]</scope>
</reference>